<dbReference type="Pfam" id="PF10615">
    <property type="entry name" value="DUF2470"/>
    <property type="match status" value="1"/>
</dbReference>
<evidence type="ECO:0000259" key="1">
    <source>
        <dbReference type="Pfam" id="PF10615"/>
    </source>
</evidence>
<dbReference type="Proteomes" id="UP001501005">
    <property type="component" value="Unassembled WGS sequence"/>
</dbReference>
<evidence type="ECO:0000313" key="2">
    <source>
        <dbReference type="EMBL" id="GAA0910103.1"/>
    </source>
</evidence>
<organism evidence="2 3">
    <name type="scientific">Streptomyces thermoalcalitolerans</name>
    <dbReference type="NCBI Taxonomy" id="65605"/>
    <lineage>
        <taxon>Bacteria</taxon>
        <taxon>Bacillati</taxon>
        <taxon>Actinomycetota</taxon>
        <taxon>Actinomycetes</taxon>
        <taxon>Kitasatosporales</taxon>
        <taxon>Streptomycetaceae</taxon>
        <taxon>Streptomyces</taxon>
    </lineage>
</organism>
<gene>
    <name evidence="2" type="ORF">GCM10009549_19470</name>
</gene>
<dbReference type="EMBL" id="BAAAHG010000011">
    <property type="protein sequence ID" value="GAA0910103.1"/>
    <property type="molecule type" value="Genomic_DNA"/>
</dbReference>
<keyword evidence="3" id="KW-1185">Reference proteome</keyword>
<accession>A0ABP3Z0I7</accession>
<dbReference type="RefSeq" id="WP_344048976.1">
    <property type="nucleotide sequence ID" value="NZ_BAAAHG010000011.1"/>
</dbReference>
<name>A0ABP3Z0I7_9ACTN</name>
<comment type="caution">
    <text evidence="2">The sequence shown here is derived from an EMBL/GenBank/DDBJ whole genome shotgun (WGS) entry which is preliminary data.</text>
</comment>
<dbReference type="InterPro" id="IPR037119">
    <property type="entry name" value="Haem_oxidase_HugZ-like_sf"/>
</dbReference>
<dbReference type="Gene3D" id="3.20.180.10">
    <property type="entry name" value="PNP-oxidase-like"/>
    <property type="match status" value="1"/>
</dbReference>
<reference evidence="3" key="1">
    <citation type="journal article" date="2019" name="Int. J. Syst. Evol. Microbiol.">
        <title>The Global Catalogue of Microorganisms (GCM) 10K type strain sequencing project: providing services to taxonomists for standard genome sequencing and annotation.</title>
        <authorList>
            <consortium name="The Broad Institute Genomics Platform"/>
            <consortium name="The Broad Institute Genome Sequencing Center for Infectious Disease"/>
            <person name="Wu L."/>
            <person name="Ma J."/>
        </authorList>
    </citation>
    <scope>NUCLEOTIDE SEQUENCE [LARGE SCALE GENOMIC DNA]</scope>
    <source>
        <strain evidence="3">JCM 10673</strain>
    </source>
</reference>
<proteinExistence type="predicted"/>
<dbReference type="SUPFAM" id="SSF50475">
    <property type="entry name" value="FMN-binding split barrel"/>
    <property type="match status" value="1"/>
</dbReference>
<dbReference type="InterPro" id="IPR019595">
    <property type="entry name" value="DUF2470"/>
</dbReference>
<protein>
    <submittedName>
        <fullName evidence="2">DUF2470 domain-containing protein</fullName>
    </submittedName>
</protein>
<feature type="domain" description="DUF2470" evidence="1">
    <location>
        <begin position="142"/>
        <end position="216"/>
    </location>
</feature>
<evidence type="ECO:0000313" key="3">
    <source>
        <dbReference type="Proteomes" id="UP001501005"/>
    </source>
</evidence>
<sequence>MGDSHIWTAVPGAAQRARSVLVAAWSCAVTAEGAREECIGAHTVTEDGRVLLRVPEDSVLRTAALCAPRGEPSAVLEFADVAPVPVRHRIRARLWLAGRFTAEPEHLVFRPTRIVLRQQSGAVLVDTDEFAEAAPDPLAAAEARLLTHLADAHPGTVERLARLIEPKSLHGAVRVRPLAVDRHGLTLRIERARTHGDVRLPFHAPADTVAQLTERVHVLISQADAASCPRAALQRQRADGEG</sequence>